<name>A0A512IG23_9MICC</name>
<gene>
    <name evidence="1" type="ORF">KTU01_27760</name>
</gene>
<dbReference type="EMBL" id="BJZS01000093">
    <property type="protein sequence ID" value="GEO96653.1"/>
    <property type="molecule type" value="Genomic_DNA"/>
</dbReference>
<keyword evidence="2" id="KW-1185">Reference proteome</keyword>
<sequence>MLVPAAWAVDAHGERVEELVGGELGQHVGPDGACRGAAGAVAQLVRAGEMAQRQVPFSAP</sequence>
<comment type="caution">
    <text evidence="1">The sequence shown here is derived from an EMBL/GenBank/DDBJ whole genome shotgun (WGS) entry which is preliminary data.</text>
</comment>
<dbReference type="Proteomes" id="UP000321103">
    <property type="component" value="Unassembled WGS sequence"/>
</dbReference>
<dbReference type="AlphaFoldDB" id="A0A512IG23"/>
<proteinExistence type="predicted"/>
<organism evidence="1 2">
    <name type="scientific">Kocuria turfanensis</name>
    <dbReference type="NCBI Taxonomy" id="388357"/>
    <lineage>
        <taxon>Bacteria</taxon>
        <taxon>Bacillati</taxon>
        <taxon>Actinomycetota</taxon>
        <taxon>Actinomycetes</taxon>
        <taxon>Micrococcales</taxon>
        <taxon>Micrococcaceae</taxon>
        <taxon>Kocuria</taxon>
    </lineage>
</organism>
<protein>
    <submittedName>
        <fullName evidence="1">Uncharacterized protein</fullName>
    </submittedName>
</protein>
<evidence type="ECO:0000313" key="2">
    <source>
        <dbReference type="Proteomes" id="UP000321103"/>
    </source>
</evidence>
<accession>A0A512IG23</accession>
<evidence type="ECO:0000313" key="1">
    <source>
        <dbReference type="EMBL" id="GEO96653.1"/>
    </source>
</evidence>
<reference evidence="1 2" key="1">
    <citation type="submission" date="2019-07" db="EMBL/GenBank/DDBJ databases">
        <title>Whole genome shotgun sequence of Kocuria turfanensis NBRC 107627.</title>
        <authorList>
            <person name="Hosoyama A."/>
            <person name="Uohara A."/>
            <person name="Ohji S."/>
            <person name="Ichikawa N."/>
        </authorList>
    </citation>
    <scope>NUCLEOTIDE SEQUENCE [LARGE SCALE GENOMIC DNA]</scope>
    <source>
        <strain evidence="1 2">NBRC 107627</strain>
    </source>
</reference>